<proteinExistence type="predicted"/>
<keyword evidence="2" id="KW-1185">Reference proteome</keyword>
<dbReference type="RefSeq" id="WP_012170458.1">
    <property type="nucleotide sequence ID" value="NC_009937.1"/>
</dbReference>
<dbReference type="KEGG" id="azc:AZC_1930"/>
<dbReference type="EMBL" id="AP009384">
    <property type="protein sequence ID" value="BAF87928.1"/>
    <property type="molecule type" value="Genomic_DNA"/>
</dbReference>
<name>A8I2T1_AZOC5</name>
<dbReference type="HOGENOM" id="CLU_1029149_0_0_5"/>
<reference evidence="1 2" key="5">
    <citation type="journal article" date="2010" name="Appl. Environ. Microbiol.">
        <title>phrR-like gene praR of Azorhizobium caulinodans ORS571 is essential for symbiosis with Sesbania rostrata and is involved in expression of reb genes.</title>
        <authorList>
            <person name="Akiba N."/>
            <person name="Aono T."/>
            <person name="Toyazaki H."/>
            <person name="Sato S."/>
            <person name="Oyaizu H."/>
        </authorList>
    </citation>
    <scope>NUCLEOTIDE SEQUENCE [LARGE SCALE GENOMIC DNA]</scope>
    <source>
        <strain evidence="2">ATCC 43989 / DSM 5975 / JCM 20966 / LMG 6465 / NBRC 14845 / NCIMB 13405 / ORS 571</strain>
    </source>
</reference>
<protein>
    <submittedName>
        <fullName evidence="1">Uncharacterized protein</fullName>
    </submittedName>
</protein>
<organism evidence="1 2">
    <name type="scientific">Azorhizobium caulinodans (strain ATCC 43989 / DSM 5975 / JCM 20966 / LMG 6465 / NBRC 14845 / NCIMB 13405 / ORS 571)</name>
    <dbReference type="NCBI Taxonomy" id="438753"/>
    <lineage>
        <taxon>Bacteria</taxon>
        <taxon>Pseudomonadati</taxon>
        <taxon>Pseudomonadota</taxon>
        <taxon>Alphaproteobacteria</taxon>
        <taxon>Hyphomicrobiales</taxon>
        <taxon>Xanthobacteraceae</taxon>
        <taxon>Azorhizobium</taxon>
    </lineage>
</organism>
<reference evidence="1 2" key="6">
    <citation type="journal article" date="2011" name="Appl. Environ. Microbiol.">
        <title>Involvement of the azorhizobial chromosome partition gene (parA) in the onset of bacteroid differentiation during Sesbania rostrata stem nodule development.</title>
        <authorList>
            <person name="Liu CT."/>
            <person name="Lee KB."/>
            <person name="Wang YS."/>
            <person name="Peng MH."/>
            <person name="Lee KT."/>
            <person name="Suzuki S."/>
            <person name="Suzuki T."/>
            <person name="Oyaizu H."/>
        </authorList>
    </citation>
    <scope>NUCLEOTIDE SEQUENCE [LARGE SCALE GENOMIC DNA]</scope>
    <source>
        <strain evidence="2">ATCC 43989 / DSM 5975 / JCM 20966 / LMG 6465 / NBRC 14845 / NCIMB 13405 / ORS 571</strain>
    </source>
</reference>
<evidence type="ECO:0000313" key="2">
    <source>
        <dbReference type="Proteomes" id="UP000000270"/>
    </source>
</evidence>
<evidence type="ECO:0000313" key="1">
    <source>
        <dbReference type="EMBL" id="BAF87928.1"/>
    </source>
</evidence>
<dbReference type="AlphaFoldDB" id="A8I2T1"/>
<reference evidence="2" key="2">
    <citation type="submission" date="2007-04" db="EMBL/GenBank/DDBJ databases">
        <title>Complete genome sequence of the nitrogen-fixing bacterium Azorhizobium caulinodans ORS571.</title>
        <authorList>
            <person name="Lee K.B."/>
            <person name="Backer P.D."/>
            <person name="Aono T."/>
            <person name="Liu C.T."/>
            <person name="Suzuki S."/>
            <person name="Suzuki T."/>
            <person name="Kaneko T."/>
            <person name="Yamada M."/>
            <person name="Tabata S."/>
            <person name="Kupfer D.M."/>
            <person name="Najar F.Z."/>
            <person name="Wiley G.B."/>
            <person name="Roe B."/>
            <person name="Binnewies T."/>
            <person name="Ussery D."/>
            <person name="Vereecke D."/>
            <person name="Gevers D."/>
            <person name="Holsters M."/>
            <person name="Oyaizu H."/>
        </authorList>
    </citation>
    <scope>NUCLEOTIDE SEQUENCE [LARGE SCALE GENOMIC DNA]</scope>
    <source>
        <strain evidence="2">ATCC 43989 / DSM 5975 / JCM 20966 / LMG 6465 / NBRC 14845 / NCIMB 13405 / ORS 571</strain>
    </source>
</reference>
<reference evidence="1 2" key="3">
    <citation type="journal article" date="2008" name="BMC Genomics">
        <title>The genome of the versatile nitrogen fixer Azorhizobium caulinodans ORS571.</title>
        <authorList>
            <person name="Lee KB."/>
            <person name="Backer P.D."/>
            <person name="Aono T."/>
            <person name="Liu CT."/>
            <person name="Suzuki S."/>
            <person name="Suzuki T."/>
            <person name="Kaneko T."/>
            <person name="Yamada M."/>
            <person name="Tabata S."/>
            <person name="Kupfer D.M."/>
            <person name="Najar F.Z."/>
            <person name="Wiley G.B."/>
            <person name="Roe B."/>
            <person name="Binnewies T.T."/>
            <person name="Ussery D.W."/>
            <person name="D'Haeze W."/>
            <person name="Herder J.D."/>
            <person name="Gevers D."/>
            <person name="Vereecke D."/>
            <person name="Holsters M."/>
            <person name="Oyaizu H."/>
        </authorList>
    </citation>
    <scope>NUCLEOTIDE SEQUENCE [LARGE SCALE GENOMIC DNA]</scope>
    <source>
        <strain evidence="2">ATCC 43989 / DSM 5975 / JCM 20966 / LMG 6465 / NBRC 14845 / NCIMB 13405 / ORS 571</strain>
    </source>
</reference>
<sequence>MSPLCPSLLGLLIMQDHRFKGCVQRARRRMACVFFLAVMAYGPASGVDAAERSYPDRIFRQTYVLPEGLKADDLSGLQMTLGLTLSAQAPGLQPFNAELTQAMGGQCAAVFAGRTGRYVPATPAQFAIAEKAAAMPASPPIPADSVAFACAAQSMLFQLAQIDARVSDAQLADLAREVQRRFAADWLSLDLLRQPGLAEAAQRYVALFRRVSLLRRVGGAVPDDLPAWLLEGQVRQGLLALQDARAFGALDQTVTAGESHWLAAQPRRAK</sequence>
<reference evidence="1 2" key="1">
    <citation type="journal article" date="2007" name="Appl. Environ. Microbiol.">
        <title>Rhizobial factors required for stem nodule maturation and maintenance in Sesbania rostrata-Azorhizobium caulinodans ORS571 symbiosis.</title>
        <authorList>
            <person name="Suzuki S."/>
            <person name="Aono T."/>
            <person name="Lee KB."/>
            <person name="Suzuki T."/>
            <person name="Liu CT."/>
            <person name="Miwa H."/>
            <person name="Wakao S."/>
            <person name="Iki T."/>
            <person name="Oyaizu H."/>
        </authorList>
    </citation>
    <scope>NUCLEOTIDE SEQUENCE [LARGE SCALE GENOMIC DNA]</scope>
    <source>
        <strain evidence="2">ATCC 43989 / DSM 5975 / JCM 20966 / LMG 6465 / NBRC 14845 / NCIMB 13405 / ORS 571</strain>
    </source>
</reference>
<reference evidence="1 2" key="4">
    <citation type="journal article" date="2009" name="Appl. Environ. Microbiol.">
        <title>Comparative genome-wide transcriptional profiling of Azorhizobium caulinodans ORS571 grown under free-living and symbiotic conditions.</title>
        <authorList>
            <person name="Tsukada S."/>
            <person name="Aono T."/>
            <person name="Akiba N."/>
            <person name="Lee KB."/>
            <person name="Liu CT."/>
            <person name="Toyazaki H."/>
            <person name="Oyaizu H."/>
        </authorList>
    </citation>
    <scope>NUCLEOTIDE SEQUENCE [LARGE SCALE GENOMIC DNA]</scope>
    <source>
        <strain evidence="2">ATCC 43989 / DSM 5975 / JCM 20966 / LMG 6465 / NBRC 14845 / NCIMB 13405 / ORS 571</strain>
    </source>
</reference>
<gene>
    <name evidence="1" type="ordered locus">AZC_1930</name>
</gene>
<dbReference type="Proteomes" id="UP000000270">
    <property type="component" value="Chromosome"/>
</dbReference>
<accession>A8I2T1</accession>